<dbReference type="PANTHER" id="PTHR24067">
    <property type="entry name" value="UBIQUITIN-CONJUGATING ENZYME E2"/>
    <property type="match status" value="1"/>
</dbReference>
<evidence type="ECO:0000313" key="12">
    <source>
        <dbReference type="Proteomes" id="UP000238274"/>
    </source>
</evidence>
<dbReference type="Pfam" id="PF01465">
    <property type="entry name" value="GRIP"/>
    <property type="match status" value="1"/>
</dbReference>
<protein>
    <recommendedName>
        <fullName evidence="1">E2 ubiquitin-conjugating enzyme</fullName>
        <ecNumber evidence="1">2.3.2.23</ecNumber>
    </recommendedName>
</protein>
<dbReference type="SMART" id="SM00755">
    <property type="entry name" value="Grip"/>
    <property type="match status" value="1"/>
</dbReference>
<feature type="domain" description="GRIP" evidence="10">
    <location>
        <begin position="736"/>
        <end position="784"/>
    </location>
</feature>
<evidence type="ECO:0000256" key="3">
    <source>
        <dbReference type="ARBA" id="ARBA00022741"/>
    </source>
</evidence>
<organism evidence="11 12">
    <name type="scientific">Puccinia striiformis</name>
    <dbReference type="NCBI Taxonomy" id="27350"/>
    <lineage>
        <taxon>Eukaryota</taxon>
        <taxon>Fungi</taxon>
        <taxon>Dikarya</taxon>
        <taxon>Basidiomycota</taxon>
        <taxon>Pucciniomycotina</taxon>
        <taxon>Pucciniomycetes</taxon>
        <taxon>Pucciniales</taxon>
        <taxon>Pucciniaceae</taxon>
        <taxon>Puccinia</taxon>
    </lineage>
</organism>
<evidence type="ECO:0000256" key="2">
    <source>
        <dbReference type="ARBA" id="ARBA00022679"/>
    </source>
</evidence>
<dbReference type="InterPro" id="IPR000608">
    <property type="entry name" value="UBC"/>
</dbReference>
<evidence type="ECO:0000256" key="8">
    <source>
        <dbReference type="SAM" id="MobiDB-lite"/>
    </source>
</evidence>
<feature type="coiled-coil region" evidence="7">
    <location>
        <begin position="579"/>
        <end position="641"/>
    </location>
</feature>
<dbReference type="AlphaFoldDB" id="A0A2S4WKM1"/>
<dbReference type="OrthoDB" id="9978460at2759"/>
<dbReference type="SUPFAM" id="SSF54495">
    <property type="entry name" value="UBC-like"/>
    <property type="match status" value="1"/>
</dbReference>
<keyword evidence="12" id="KW-1185">Reference proteome</keyword>
<reference evidence="12" key="3">
    <citation type="journal article" date="2018" name="Mol. Plant Microbe Interact.">
        <title>Genome sequence resources for the wheat stripe rust pathogen (Puccinia striiformis f. sp. tritici) and the barley stripe rust pathogen (Puccinia striiformis f. sp. hordei).</title>
        <authorList>
            <person name="Xia C."/>
            <person name="Wang M."/>
            <person name="Yin C."/>
            <person name="Cornejo O.E."/>
            <person name="Hulbert S.H."/>
            <person name="Chen X."/>
        </authorList>
    </citation>
    <scope>NUCLEOTIDE SEQUENCE [LARGE SCALE GENOMIC DNA]</scope>
    <source>
        <strain evidence="12">93TX-2</strain>
    </source>
</reference>
<keyword evidence="2" id="KW-0808">Transferase</keyword>
<dbReference type="GO" id="GO:0061631">
    <property type="term" value="F:ubiquitin conjugating enzyme activity"/>
    <property type="evidence" value="ECO:0007669"/>
    <property type="project" value="UniProtKB-EC"/>
</dbReference>
<evidence type="ECO:0000259" key="9">
    <source>
        <dbReference type="PROSITE" id="PS50127"/>
    </source>
</evidence>
<reference evidence="11 12" key="1">
    <citation type="submission" date="2017-12" db="EMBL/GenBank/DDBJ databases">
        <title>Gene loss provides genomic basis for host adaptation in cereal stripe rust fungi.</title>
        <authorList>
            <person name="Xia C."/>
        </authorList>
    </citation>
    <scope>NUCLEOTIDE SEQUENCE [LARGE SCALE GENOMIC DNA]</scope>
    <source>
        <strain evidence="11 12">93TX-2</strain>
    </source>
</reference>
<feature type="region of interest" description="Disordered" evidence="8">
    <location>
        <begin position="187"/>
        <end position="225"/>
    </location>
</feature>
<dbReference type="Gene3D" id="3.10.110.10">
    <property type="entry name" value="Ubiquitin Conjugating Enzyme"/>
    <property type="match status" value="1"/>
</dbReference>
<dbReference type="InterPro" id="IPR000237">
    <property type="entry name" value="GRIP_dom"/>
</dbReference>
<evidence type="ECO:0000256" key="4">
    <source>
        <dbReference type="ARBA" id="ARBA00022786"/>
    </source>
</evidence>
<dbReference type="Pfam" id="PF00179">
    <property type="entry name" value="UQ_con"/>
    <property type="match status" value="1"/>
</dbReference>
<dbReference type="PROSITE" id="PS50127">
    <property type="entry name" value="UBC_2"/>
    <property type="match status" value="1"/>
</dbReference>
<feature type="domain" description="UBC core" evidence="9">
    <location>
        <begin position="48"/>
        <end position="195"/>
    </location>
</feature>
<keyword evidence="5" id="KW-0067">ATP-binding</keyword>
<evidence type="ECO:0000256" key="6">
    <source>
        <dbReference type="PROSITE-ProRule" id="PRU10133"/>
    </source>
</evidence>
<dbReference type="PROSITE" id="PS00183">
    <property type="entry name" value="UBC_1"/>
    <property type="match status" value="1"/>
</dbReference>
<dbReference type="FunFam" id="3.10.110.10:FF:000060">
    <property type="entry name" value="Ubiquitin conjugating enzyme (UbcB)"/>
    <property type="match status" value="1"/>
</dbReference>
<feature type="coiled-coil region" evidence="7">
    <location>
        <begin position="406"/>
        <end position="521"/>
    </location>
</feature>
<dbReference type="InterPro" id="IPR016135">
    <property type="entry name" value="UBQ-conjugating_enzyme/RWD"/>
</dbReference>
<dbReference type="VEuPathDB" id="FungiDB:PSTT_00150"/>
<keyword evidence="4" id="KW-0833">Ubl conjugation pathway</keyword>
<accession>A0A2S4WKM1</accession>
<evidence type="ECO:0000256" key="5">
    <source>
        <dbReference type="ARBA" id="ARBA00022840"/>
    </source>
</evidence>
<evidence type="ECO:0000259" key="10">
    <source>
        <dbReference type="PROSITE" id="PS50913"/>
    </source>
</evidence>
<dbReference type="EMBL" id="PKSM01000011">
    <property type="protein sequence ID" value="POW22309.1"/>
    <property type="molecule type" value="Genomic_DNA"/>
</dbReference>
<dbReference type="SMART" id="SM00212">
    <property type="entry name" value="UBCc"/>
    <property type="match status" value="1"/>
</dbReference>
<dbReference type="InterPro" id="IPR050113">
    <property type="entry name" value="Ub_conjugating_enzyme"/>
</dbReference>
<evidence type="ECO:0000313" key="11">
    <source>
        <dbReference type="EMBL" id="POW22309.1"/>
    </source>
</evidence>
<evidence type="ECO:0000256" key="1">
    <source>
        <dbReference type="ARBA" id="ARBA00012486"/>
    </source>
</evidence>
<dbReference type="InterPro" id="IPR023313">
    <property type="entry name" value="UBQ-conjugating_AS"/>
</dbReference>
<evidence type="ECO:0000256" key="7">
    <source>
        <dbReference type="SAM" id="Coils"/>
    </source>
</evidence>
<dbReference type="PROSITE" id="PS50913">
    <property type="entry name" value="GRIP"/>
    <property type="match status" value="1"/>
</dbReference>
<dbReference type="GO" id="GO:0005524">
    <property type="term" value="F:ATP binding"/>
    <property type="evidence" value="ECO:0007669"/>
    <property type="project" value="UniProtKB-KW"/>
</dbReference>
<dbReference type="EC" id="2.3.2.23" evidence="1"/>
<proteinExistence type="predicted"/>
<feature type="coiled-coil region" evidence="7">
    <location>
        <begin position="316"/>
        <end position="368"/>
    </location>
</feature>
<feature type="active site" description="Glycyl thioester intermediate" evidence="6">
    <location>
        <position position="132"/>
    </location>
</feature>
<keyword evidence="7" id="KW-0175">Coiled coil</keyword>
<sequence length="787" mass="90877">MPAQLYKTRTVAQEFKIELYHLSLGLARYRSVIPIIEQELRFAFIQMSANRRIAKEFTDLQTSPIKYVTIEPDESNVLHWTGVMEGPVGSCYEGGKFKIEATFPLEYPFKAPTIKFITKIYHPNITAEGLLCIGLLKPDAWKPSIRIEHVLRAIVNLLVEPNPEDAVVASIAEQFDKDFELFKSTAQDHVRKSPSQANISQPQPKKMADKIPLPDSPRHEDEEEEELNLIVNGLLSSIDGQHTSLLPLYQTMTTTTRILSKPGQLLREKLAERLDQLDKLKLSSDKDEEIRNTEFENLQLKLKQEEEKRAKSISLLRAVRQKLVQTEKDKLALENELNEINNHSTTKINELQSDKRNLEDLLTKSKISQEQQLSKLRHSYERENQSIKTQFEENYHPRKPNTITSKAAYERELSNRNQKLSQLENRVKELSSERDHLFNQLQKRQAELEESIAQEDLIKSNSIELNHQLNESHNQIQILTEQIHKLTSTTQEDPSQSNLIVNELEHQYSSKIKSLESLKSDIEFDLNESLNERLAQIDQLRSQSKLKNQEYADCIQFMNKRNQEIIDSDHQIDLLKQDLNKEKESNLNLTSLIDNLQIELDNLKSQYNLQMEELKNLKIHIEELKKSEDTLKIEIQNLKVNEIKKIDEVKGLFMKKDIIINGKKELGPSASSSSQTCLPTLTSPTSTTTTQQRDQEEDCQLDRRTSTSSHTQLQTHHPSSSTIDLGSEASSLPVIEDEAELNFEYLRNTLLQFLEHKEMRPHLVRVLGVILHFTPQEIRREGICKKS</sequence>
<feature type="compositionally biased region" description="Low complexity" evidence="8">
    <location>
        <begin position="706"/>
        <end position="722"/>
    </location>
</feature>
<feature type="compositionally biased region" description="Polar residues" evidence="8">
    <location>
        <begin position="193"/>
        <end position="203"/>
    </location>
</feature>
<feature type="compositionally biased region" description="Low complexity" evidence="8">
    <location>
        <begin position="671"/>
        <end position="691"/>
    </location>
</feature>
<keyword evidence="3" id="KW-0547">Nucleotide-binding</keyword>
<comment type="caution">
    <text evidence="11">The sequence shown here is derived from an EMBL/GenBank/DDBJ whole genome shotgun (WGS) entry which is preliminary data.</text>
</comment>
<name>A0A2S4WKM1_9BASI</name>
<dbReference type="VEuPathDB" id="FungiDB:PSHT_01449"/>
<reference evidence="12" key="2">
    <citation type="journal article" date="2018" name="BMC Genomics">
        <title>Genomic insights into host adaptation between the wheat stripe rust pathogen (Puccinia striiformis f. sp. tritici) and the barley stripe rust pathogen (Puccinia striiformis f. sp. hordei).</title>
        <authorList>
            <person name="Xia C."/>
            <person name="Wang M."/>
            <person name="Yin C."/>
            <person name="Cornejo O.E."/>
            <person name="Hulbert S.H."/>
            <person name="Chen X."/>
        </authorList>
    </citation>
    <scope>NUCLEOTIDE SEQUENCE [LARGE SCALE GENOMIC DNA]</scope>
    <source>
        <strain evidence="12">93TX-2</strain>
    </source>
</reference>
<dbReference type="CDD" id="cd23815">
    <property type="entry name" value="UBCc_SpUBC14-like"/>
    <property type="match status" value="1"/>
</dbReference>
<dbReference type="Proteomes" id="UP000238274">
    <property type="component" value="Unassembled WGS sequence"/>
</dbReference>
<gene>
    <name evidence="11" type="ORF">PSHT_01449</name>
</gene>
<feature type="region of interest" description="Disordered" evidence="8">
    <location>
        <begin position="664"/>
        <end position="728"/>
    </location>
</feature>